<keyword evidence="1" id="KW-0274">FAD</keyword>
<evidence type="ECO:0000256" key="1">
    <source>
        <dbReference type="ARBA" id="ARBA00022827"/>
    </source>
</evidence>
<dbReference type="Pfam" id="PF01565">
    <property type="entry name" value="FAD_binding_4"/>
    <property type="match status" value="1"/>
</dbReference>
<dbReference type="InterPro" id="IPR016166">
    <property type="entry name" value="FAD-bd_PCMH"/>
</dbReference>
<feature type="domain" description="FAD-binding PCMH-type" evidence="2">
    <location>
        <begin position="1"/>
        <end position="177"/>
    </location>
</feature>
<dbReference type="GO" id="GO:0019154">
    <property type="term" value="F:glycolate dehydrogenase activity"/>
    <property type="evidence" value="ECO:0007669"/>
    <property type="project" value="UniProtKB-EC"/>
</dbReference>
<proteinExistence type="predicted"/>
<dbReference type="PANTHER" id="PTHR11748">
    <property type="entry name" value="D-LACTATE DEHYDROGENASE"/>
    <property type="match status" value="1"/>
</dbReference>
<dbReference type="EC" id="1.1.99.14" evidence="3"/>
<protein>
    <submittedName>
        <fullName evidence="3">Glycolate oxidase subunit GlcE</fullName>
        <ecNumber evidence="3">1.1.99.14</ecNumber>
    </submittedName>
</protein>
<accession>A0ABS6SYA4</accession>
<dbReference type="NCBIfam" id="NF008439">
    <property type="entry name" value="PRK11282.1"/>
    <property type="match status" value="1"/>
</dbReference>
<organism evidence="3 4">
    <name type="scientific">Maritimibacter dapengensis</name>
    <dbReference type="NCBI Taxonomy" id="2836868"/>
    <lineage>
        <taxon>Bacteria</taxon>
        <taxon>Pseudomonadati</taxon>
        <taxon>Pseudomonadota</taxon>
        <taxon>Alphaproteobacteria</taxon>
        <taxon>Rhodobacterales</taxon>
        <taxon>Roseobacteraceae</taxon>
        <taxon>Maritimibacter</taxon>
    </lineage>
</organism>
<name>A0ABS6SYA4_9RHOB</name>
<keyword evidence="3" id="KW-0560">Oxidoreductase</keyword>
<dbReference type="EMBL" id="JAHUZE010000001">
    <property type="protein sequence ID" value="MBV7377937.1"/>
    <property type="molecule type" value="Genomic_DNA"/>
</dbReference>
<evidence type="ECO:0000313" key="4">
    <source>
        <dbReference type="Proteomes" id="UP000756530"/>
    </source>
</evidence>
<sequence>MKATSEAELAEAIGGATGPLRIMGGGTRDVGRPVAGEVLEVGLTGVELYEPGSLTLVVRAGTPLAEIEKLLANEGQRLAFEPLDFRGFLQPGDRHASAVSTIGGVVAANASGPRRIQAGAVRDFTLGMRFVDGTGRIVKNGGRVMKNVTGYDLVKLVAGSWGTLGVISEISLKVQSIPETEATLVGHCDSVDDAVARMSAALGSPFDVTGACADLRGRVSIRLEGLEGSVDYRARALSSGALQGFERVDAETSREIWRGVTSLEAFQSTPATDVWRISLRPSDTPAFMDAVEDIAANAVFDWGGGLVWLETKEGLVTQDAAGLIRDTANRFGGHATLMRASASARAALDVFQPQAPGLARLSAAIKQKFDPRGILNPGLMGY</sequence>
<dbReference type="InterPro" id="IPR006094">
    <property type="entry name" value="Oxid_FAD_bind_N"/>
</dbReference>
<dbReference type="Proteomes" id="UP000756530">
    <property type="component" value="Unassembled WGS sequence"/>
</dbReference>
<keyword evidence="1" id="KW-0285">Flavoprotein</keyword>
<keyword evidence="4" id="KW-1185">Reference proteome</keyword>
<dbReference type="PANTHER" id="PTHR11748:SF103">
    <property type="entry name" value="GLYCOLATE OXIDASE SUBUNIT GLCE"/>
    <property type="match status" value="1"/>
</dbReference>
<dbReference type="RefSeq" id="WP_218390799.1">
    <property type="nucleotide sequence ID" value="NZ_JAHUZE010000001.1"/>
</dbReference>
<reference evidence="3 4" key="1">
    <citation type="submission" date="2021-05" db="EMBL/GenBank/DDBJ databases">
        <title>Culturable bacteria isolated from Daya Bay.</title>
        <authorList>
            <person name="Zheng W."/>
            <person name="Yu S."/>
            <person name="Huang Y."/>
        </authorList>
    </citation>
    <scope>NUCLEOTIDE SEQUENCE [LARGE SCALE GENOMIC DNA]</scope>
    <source>
        <strain evidence="3 4">DP4N28-5</strain>
    </source>
</reference>
<gene>
    <name evidence="3" type="primary">glcE</name>
    <name evidence="3" type="ORF">KJP28_03290</name>
</gene>
<evidence type="ECO:0000259" key="2">
    <source>
        <dbReference type="PROSITE" id="PS51387"/>
    </source>
</evidence>
<dbReference type="PROSITE" id="PS51387">
    <property type="entry name" value="FAD_PCMH"/>
    <property type="match status" value="1"/>
</dbReference>
<comment type="caution">
    <text evidence="3">The sequence shown here is derived from an EMBL/GenBank/DDBJ whole genome shotgun (WGS) entry which is preliminary data.</text>
</comment>
<evidence type="ECO:0000313" key="3">
    <source>
        <dbReference type="EMBL" id="MBV7377937.1"/>
    </source>
</evidence>